<accession>A0A0B7GVV0</accession>
<keyword evidence="2" id="KW-1185">Reference proteome</keyword>
<evidence type="ECO:0000313" key="1">
    <source>
        <dbReference type="EMBL" id="CEM61075.1"/>
    </source>
</evidence>
<organism evidence="1 2">
    <name type="scientific">Treponema phagedenis</name>
    <dbReference type="NCBI Taxonomy" id="162"/>
    <lineage>
        <taxon>Bacteria</taxon>
        <taxon>Pseudomonadati</taxon>
        <taxon>Spirochaetota</taxon>
        <taxon>Spirochaetia</taxon>
        <taxon>Spirochaetales</taxon>
        <taxon>Treponemataceae</taxon>
        <taxon>Treponema</taxon>
    </lineage>
</organism>
<gene>
    <name evidence="1" type="ORF">TPHV1_140023</name>
</gene>
<evidence type="ECO:0000313" key="2">
    <source>
        <dbReference type="Proteomes" id="UP000042527"/>
    </source>
</evidence>
<proteinExistence type="predicted"/>
<protein>
    <submittedName>
        <fullName evidence="1">Uncharacterized protein</fullName>
    </submittedName>
</protein>
<dbReference type="Proteomes" id="UP000042527">
    <property type="component" value="Unassembled WGS sequence"/>
</dbReference>
<name>A0A0B7GVV0_TREPH</name>
<dbReference type="EMBL" id="CDNC01000006">
    <property type="protein sequence ID" value="CEM61075.1"/>
    <property type="molecule type" value="Genomic_DNA"/>
</dbReference>
<reference evidence="2" key="1">
    <citation type="submission" date="2015-01" db="EMBL/GenBank/DDBJ databases">
        <authorList>
            <person name="Manzoor Shahid"/>
            <person name="Zubair Saima"/>
        </authorList>
    </citation>
    <scope>NUCLEOTIDE SEQUENCE [LARGE SCALE GENOMIC DNA]</scope>
    <source>
        <strain evidence="2">V1</strain>
    </source>
</reference>
<sequence length="55" mass="6673">MNFIVKRIDYDFFDEEIEFLEKNAFTETLGPKTKNRIEFKKQNIKSQLHIPILLK</sequence>
<dbReference type="AlphaFoldDB" id="A0A0B7GVV0"/>